<proteinExistence type="predicted"/>
<evidence type="ECO:0000313" key="2">
    <source>
        <dbReference type="EMBL" id="CAG7590255.1"/>
    </source>
</evidence>
<feature type="domain" description="NADPH-dependent FMN reductase-like" evidence="1">
    <location>
        <begin position="3"/>
        <end position="142"/>
    </location>
</feature>
<dbReference type="PANTHER" id="PTHR30543:SF21">
    <property type="entry name" value="NAD(P)H-DEPENDENT FMN REDUCTASE LOT6"/>
    <property type="match status" value="1"/>
</dbReference>
<keyword evidence="3" id="KW-1185">Reference proteome</keyword>
<name>A0A8S4C1R3_9ACAR</name>
<dbReference type="AlphaFoldDB" id="A0A8S4C1R3"/>
<organism evidence="2 3">
    <name type="scientific">Hyalomma marginatum</name>
    <dbReference type="NCBI Taxonomy" id="34627"/>
    <lineage>
        <taxon>Eukaryota</taxon>
        <taxon>Metazoa</taxon>
        <taxon>Ecdysozoa</taxon>
        <taxon>Arthropoda</taxon>
        <taxon>Chelicerata</taxon>
        <taxon>Arachnida</taxon>
        <taxon>Acari</taxon>
        <taxon>Parasitiformes</taxon>
        <taxon>Ixodida</taxon>
        <taxon>Ixodoidea</taxon>
        <taxon>Ixodidae</taxon>
        <taxon>Hyalomminae</taxon>
        <taxon>Hyalomma</taxon>
    </lineage>
</organism>
<dbReference type="GO" id="GO:0010181">
    <property type="term" value="F:FMN binding"/>
    <property type="evidence" value="ECO:0007669"/>
    <property type="project" value="TreeGrafter"/>
</dbReference>
<dbReference type="Pfam" id="PF03358">
    <property type="entry name" value="FMN_red"/>
    <property type="match status" value="1"/>
</dbReference>
<sequence>MKNIIAIPGSLRQNSLNLELLKSVCAQFSAEARVWITPQAKLEWPLFNQDVLLPENLSKDLIEYKNLLKNSDGVLIASPEYNASVSGVLKNFIDWLSREPNPFSNKKVGLISISTSQFGGIRGLMHLRDIMAQLGAFVYPRNMCLYTNSTAYSEQQLRFIKDFAHNFFNFVNNKL</sequence>
<evidence type="ECO:0000313" key="3">
    <source>
        <dbReference type="Proteomes" id="UP000837675"/>
    </source>
</evidence>
<dbReference type="SUPFAM" id="SSF52218">
    <property type="entry name" value="Flavoproteins"/>
    <property type="match status" value="1"/>
</dbReference>
<dbReference type="InterPro" id="IPR029039">
    <property type="entry name" value="Flavoprotein-like_sf"/>
</dbReference>
<evidence type="ECO:0000259" key="1">
    <source>
        <dbReference type="Pfam" id="PF03358"/>
    </source>
</evidence>
<dbReference type="InterPro" id="IPR005025">
    <property type="entry name" value="FMN_Rdtase-like_dom"/>
</dbReference>
<dbReference type="Gene3D" id="3.40.50.360">
    <property type="match status" value="1"/>
</dbReference>
<gene>
    <name evidence="2" type="ORF">MHYMCMPASI_00277</name>
</gene>
<protein>
    <submittedName>
        <fullName evidence="2">NAD(P)H-dependent oxidoreductase</fullName>
    </submittedName>
</protein>
<dbReference type="EMBL" id="CAJVAF010000092">
    <property type="protein sequence ID" value="CAG7590255.1"/>
    <property type="molecule type" value="Genomic_DNA"/>
</dbReference>
<dbReference type="GO" id="GO:0005829">
    <property type="term" value="C:cytosol"/>
    <property type="evidence" value="ECO:0007669"/>
    <property type="project" value="TreeGrafter"/>
</dbReference>
<dbReference type="InterPro" id="IPR050712">
    <property type="entry name" value="NAD(P)H-dep_reductase"/>
</dbReference>
<dbReference type="GO" id="GO:0016491">
    <property type="term" value="F:oxidoreductase activity"/>
    <property type="evidence" value="ECO:0007669"/>
    <property type="project" value="InterPro"/>
</dbReference>
<accession>A0A8S4C1R3</accession>
<reference evidence="2" key="1">
    <citation type="submission" date="2021-06" db="EMBL/GenBank/DDBJ databases">
        <authorList>
            <person name="Nardi T."/>
            <person name="Nardi T."/>
        </authorList>
    </citation>
    <scope>NUCLEOTIDE SEQUENCE</scope>
</reference>
<dbReference type="PANTHER" id="PTHR30543">
    <property type="entry name" value="CHROMATE REDUCTASE"/>
    <property type="match status" value="1"/>
</dbReference>
<comment type="caution">
    <text evidence="2">The sequence shown here is derived from an EMBL/GenBank/DDBJ whole genome shotgun (WGS) entry which is preliminary data.</text>
</comment>
<dbReference type="Proteomes" id="UP000837675">
    <property type="component" value="Unassembled WGS sequence"/>
</dbReference>